<dbReference type="AlphaFoldDB" id="A0A0G1W0I3"/>
<keyword evidence="1" id="KW-1133">Transmembrane helix</keyword>
<dbReference type="InterPro" id="IPR029044">
    <property type="entry name" value="Nucleotide-diphossugar_trans"/>
</dbReference>
<dbReference type="PANTHER" id="PTHR36851:SF1">
    <property type="entry name" value="GLYCO_TRANS_2-LIKE DOMAIN-CONTAINING PROTEIN"/>
    <property type="match status" value="1"/>
</dbReference>
<protein>
    <recommendedName>
        <fullName evidence="4">Glycosyltransferase 2-like domain-containing protein</fullName>
    </recommendedName>
</protein>
<feature type="transmembrane region" description="Helical" evidence="1">
    <location>
        <begin position="441"/>
        <end position="464"/>
    </location>
</feature>
<evidence type="ECO:0000256" key="1">
    <source>
        <dbReference type="SAM" id="Phobius"/>
    </source>
</evidence>
<gene>
    <name evidence="2" type="ORF">UY02_C0042G0003</name>
</gene>
<keyword evidence="1" id="KW-0472">Membrane</keyword>
<dbReference type="PANTHER" id="PTHR36851">
    <property type="entry name" value="UNNAMED PRODUCT"/>
    <property type="match status" value="1"/>
</dbReference>
<feature type="transmembrane region" description="Helical" evidence="1">
    <location>
        <begin position="409"/>
        <end position="429"/>
    </location>
</feature>
<name>A0A0G1W0I3_9BACT</name>
<evidence type="ECO:0008006" key="4">
    <source>
        <dbReference type="Google" id="ProtNLM"/>
    </source>
</evidence>
<dbReference type="EMBL" id="LCOK01000042">
    <property type="protein sequence ID" value="KKU75815.1"/>
    <property type="molecule type" value="Genomic_DNA"/>
</dbReference>
<evidence type="ECO:0000313" key="3">
    <source>
        <dbReference type="Proteomes" id="UP000034682"/>
    </source>
</evidence>
<sequence length="487" mass="56576">MRFFEALPGLLSWSTLIAVTLLSWRAPAVIAVFIILFDIYWLFRTIYLSIHLRAGYAAMKQNLKISWLEKLRGNDWEKIRHLIILPMYNEPYEVVRETFESLKNNNYPKDKMIVVLATEEGAGAEAQKTAERIRDDYGQYFSAFHITRHPQNLPGEIPGKGSNSAWAAKEIRRLVIDKNTIPYENVVVSVFDVDTQIFPDYFGCLTWNFLNCEHPQRSSFQPIPFFTNNIYQTPAPARVVAYSATFWQMVLQTKPERLVTFSSHSMPFKALTEIGYWQTNVVSEDSRIFWQCYLHYNGDWRVVPLLYPISMDANVAPTFWKTLLNIYKQQRRWAYGAENIAFIFSRFRVNKVISWKNKFFWGINQLEGMHSWATNALLIFALGWLPIILGGKAFNATLLSFNLPQITQTVMLVSSIGIATSAILSLILLPKKPSWFRPYHYFWYLFQWIFTPAILIFFGAIPALDAQTRLMLGGKFRLGFWVTPKSR</sequence>
<accession>A0A0G1W0I3</accession>
<evidence type="ECO:0000313" key="2">
    <source>
        <dbReference type="EMBL" id="KKU75815.1"/>
    </source>
</evidence>
<organism evidence="2 3">
    <name type="scientific">Candidatus Giovannonibacteria bacterium GW2011_GWB1_47_6b</name>
    <dbReference type="NCBI Taxonomy" id="1618655"/>
    <lineage>
        <taxon>Bacteria</taxon>
        <taxon>Candidatus Giovannoniibacteriota</taxon>
    </lineage>
</organism>
<feature type="transmembrane region" description="Helical" evidence="1">
    <location>
        <begin position="372"/>
        <end position="389"/>
    </location>
</feature>
<reference evidence="2 3" key="1">
    <citation type="journal article" date="2015" name="Nature">
        <title>rRNA introns, odd ribosomes, and small enigmatic genomes across a large radiation of phyla.</title>
        <authorList>
            <person name="Brown C.T."/>
            <person name="Hug L.A."/>
            <person name="Thomas B.C."/>
            <person name="Sharon I."/>
            <person name="Castelle C.J."/>
            <person name="Singh A."/>
            <person name="Wilkins M.J."/>
            <person name="Williams K.H."/>
            <person name="Banfield J.F."/>
        </authorList>
    </citation>
    <scope>NUCLEOTIDE SEQUENCE [LARGE SCALE GENOMIC DNA]</scope>
</reference>
<dbReference type="Proteomes" id="UP000034682">
    <property type="component" value="Unassembled WGS sequence"/>
</dbReference>
<comment type="caution">
    <text evidence="2">The sequence shown here is derived from an EMBL/GenBank/DDBJ whole genome shotgun (WGS) entry which is preliminary data.</text>
</comment>
<dbReference type="Gene3D" id="3.90.550.10">
    <property type="entry name" value="Spore Coat Polysaccharide Biosynthesis Protein SpsA, Chain A"/>
    <property type="match status" value="1"/>
</dbReference>
<dbReference type="SUPFAM" id="SSF53448">
    <property type="entry name" value="Nucleotide-diphospho-sugar transferases"/>
    <property type="match status" value="1"/>
</dbReference>
<proteinExistence type="predicted"/>
<keyword evidence="1" id="KW-0812">Transmembrane</keyword>